<accession>A0A1X6PFU7</accession>
<evidence type="ECO:0000256" key="4">
    <source>
        <dbReference type="ARBA" id="ARBA00022833"/>
    </source>
</evidence>
<keyword evidence="10" id="KW-1185">Reference proteome</keyword>
<dbReference type="OrthoDB" id="5068at2759"/>
<dbReference type="GO" id="GO:0008270">
    <property type="term" value="F:zinc ion binding"/>
    <property type="evidence" value="ECO:0007669"/>
    <property type="project" value="InterPro"/>
</dbReference>
<keyword evidence="4" id="KW-0862">Zinc</keyword>
<feature type="signal peptide" evidence="7">
    <location>
        <begin position="1"/>
        <end position="31"/>
    </location>
</feature>
<dbReference type="PANTHER" id="PTHR18952">
    <property type="entry name" value="CARBONIC ANHYDRASE"/>
    <property type="match status" value="1"/>
</dbReference>
<protein>
    <recommendedName>
        <fullName evidence="2">carbonic anhydrase</fullName>
        <ecNumber evidence="2">4.2.1.1</ecNumber>
    </recommendedName>
</protein>
<keyword evidence="3" id="KW-0479">Metal-binding</keyword>
<evidence type="ECO:0000256" key="6">
    <source>
        <dbReference type="ARBA" id="ARBA00048348"/>
    </source>
</evidence>
<keyword evidence="7" id="KW-0732">Signal</keyword>
<feature type="domain" description="Alpha-carbonic anhydrase" evidence="8">
    <location>
        <begin position="36"/>
        <end position="274"/>
    </location>
</feature>
<dbReference type="InterPro" id="IPR041891">
    <property type="entry name" value="Alpha_CA_prokaryot-like"/>
</dbReference>
<comment type="catalytic activity">
    <reaction evidence="6">
        <text>hydrogencarbonate + H(+) = CO2 + H2O</text>
        <dbReference type="Rhea" id="RHEA:10748"/>
        <dbReference type="ChEBI" id="CHEBI:15377"/>
        <dbReference type="ChEBI" id="CHEBI:15378"/>
        <dbReference type="ChEBI" id="CHEBI:16526"/>
        <dbReference type="ChEBI" id="CHEBI:17544"/>
        <dbReference type="EC" id="4.2.1.1"/>
    </reaction>
</comment>
<dbReference type="AlphaFoldDB" id="A0A1X6PFU7"/>
<evidence type="ECO:0000256" key="1">
    <source>
        <dbReference type="ARBA" id="ARBA00010718"/>
    </source>
</evidence>
<name>A0A1X6PFU7_PORUM</name>
<dbReference type="InterPro" id="IPR036398">
    <property type="entry name" value="CA_dom_sf"/>
</dbReference>
<comment type="similarity">
    <text evidence="1">Belongs to the alpha-carbonic anhydrase family.</text>
</comment>
<evidence type="ECO:0000256" key="7">
    <source>
        <dbReference type="SAM" id="SignalP"/>
    </source>
</evidence>
<sequence length="275" mass="29500">MAPMTTRVGQLLAAAAVAATVLATAVSPVAAAAEGTRWTYYGKTGPAFWGSLDKDWRTCDTGRKQTPIDLIPTKSVQRRNLASVSAQFTGSFLPVGVQNGFKYDCVSDLCGRASWAGVNYKFVQFHMHVSSEHTLNGQVLPAEIHLVHASDDGKLLVVGVMLTVGAPNPLLRKMLAAVEKTVTGSDPKKFSRVPISRAEWATLVPAGRGFCNYSGSLTTPPCSEGVTWILSRRVVTASISQLARLARALLDSDSVVLTERPVQPLNGRRVVCYGE</sequence>
<dbReference type="CDD" id="cd03124">
    <property type="entry name" value="alpha_CA_prokaryotic_like"/>
    <property type="match status" value="1"/>
</dbReference>
<dbReference type="Pfam" id="PF00194">
    <property type="entry name" value="Carb_anhydrase"/>
    <property type="match status" value="1"/>
</dbReference>
<proteinExistence type="inferred from homology"/>
<dbReference type="SMART" id="SM01057">
    <property type="entry name" value="Carb_anhydrase"/>
    <property type="match status" value="1"/>
</dbReference>
<dbReference type="InterPro" id="IPR023561">
    <property type="entry name" value="Carbonic_anhydrase_a-class"/>
</dbReference>
<evidence type="ECO:0000259" key="8">
    <source>
        <dbReference type="PROSITE" id="PS51144"/>
    </source>
</evidence>
<evidence type="ECO:0000256" key="5">
    <source>
        <dbReference type="ARBA" id="ARBA00023239"/>
    </source>
</evidence>
<dbReference type="PROSITE" id="PS51144">
    <property type="entry name" value="ALPHA_CA_2"/>
    <property type="match status" value="1"/>
</dbReference>
<dbReference type="PANTHER" id="PTHR18952:SF265">
    <property type="entry name" value="CARBONIC ANHYDRASE"/>
    <property type="match status" value="1"/>
</dbReference>
<evidence type="ECO:0000256" key="2">
    <source>
        <dbReference type="ARBA" id="ARBA00012925"/>
    </source>
</evidence>
<gene>
    <name evidence="9" type="ORF">BU14_0072s0091</name>
</gene>
<dbReference type="InterPro" id="IPR001148">
    <property type="entry name" value="CA_dom"/>
</dbReference>
<keyword evidence="5" id="KW-0456">Lyase</keyword>
<organism evidence="9 10">
    <name type="scientific">Porphyra umbilicalis</name>
    <name type="common">Purple laver</name>
    <name type="synonym">Red alga</name>
    <dbReference type="NCBI Taxonomy" id="2786"/>
    <lineage>
        <taxon>Eukaryota</taxon>
        <taxon>Rhodophyta</taxon>
        <taxon>Bangiophyceae</taxon>
        <taxon>Bangiales</taxon>
        <taxon>Bangiaceae</taxon>
        <taxon>Porphyra</taxon>
    </lineage>
</organism>
<dbReference type="EC" id="4.2.1.1" evidence="2"/>
<feature type="chain" id="PRO_5013140831" description="carbonic anhydrase" evidence="7">
    <location>
        <begin position="32"/>
        <end position="275"/>
    </location>
</feature>
<dbReference type="GO" id="GO:0004089">
    <property type="term" value="F:carbonate dehydratase activity"/>
    <property type="evidence" value="ECO:0007669"/>
    <property type="project" value="UniProtKB-EC"/>
</dbReference>
<dbReference type="Gene3D" id="3.10.200.10">
    <property type="entry name" value="Alpha carbonic anhydrase"/>
    <property type="match status" value="1"/>
</dbReference>
<dbReference type="EMBL" id="KV918787">
    <property type="protein sequence ID" value="OSX79732.1"/>
    <property type="molecule type" value="Genomic_DNA"/>
</dbReference>
<dbReference type="SUPFAM" id="SSF51069">
    <property type="entry name" value="Carbonic anhydrase"/>
    <property type="match status" value="1"/>
</dbReference>
<evidence type="ECO:0000313" key="9">
    <source>
        <dbReference type="EMBL" id="OSX79732.1"/>
    </source>
</evidence>
<reference evidence="9 10" key="1">
    <citation type="submission" date="2017-03" db="EMBL/GenBank/DDBJ databases">
        <title>WGS assembly of Porphyra umbilicalis.</title>
        <authorList>
            <person name="Brawley S.H."/>
            <person name="Blouin N.A."/>
            <person name="Ficko-Blean E."/>
            <person name="Wheeler G.L."/>
            <person name="Lohr M."/>
            <person name="Goodson H.V."/>
            <person name="Jenkins J.W."/>
            <person name="Blaby-Haas C.E."/>
            <person name="Helliwell K.E."/>
            <person name="Chan C."/>
            <person name="Marriage T."/>
            <person name="Bhattacharya D."/>
            <person name="Klein A.S."/>
            <person name="Badis Y."/>
            <person name="Brodie J."/>
            <person name="Cao Y."/>
            <person name="Collen J."/>
            <person name="Dittami S.M."/>
            <person name="Gachon C.M."/>
            <person name="Green B.R."/>
            <person name="Karpowicz S."/>
            <person name="Kim J.W."/>
            <person name="Kudahl U."/>
            <person name="Lin S."/>
            <person name="Michel G."/>
            <person name="Mittag M."/>
            <person name="Olson B.J."/>
            <person name="Pangilinan J."/>
            <person name="Peng Y."/>
            <person name="Qiu H."/>
            <person name="Shu S."/>
            <person name="Singer J.T."/>
            <person name="Smith A.G."/>
            <person name="Sprecher B.N."/>
            <person name="Wagner V."/>
            <person name="Wang W."/>
            <person name="Wang Z.-Y."/>
            <person name="Yan J."/>
            <person name="Yarish C."/>
            <person name="Zoeuner-Riek S."/>
            <person name="Zhuang Y."/>
            <person name="Zou Y."/>
            <person name="Lindquist E.A."/>
            <person name="Grimwood J."/>
            <person name="Barry K."/>
            <person name="Rokhsar D.S."/>
            <person name="Schmutz J."/>
            <person name="Stiller J.W."/>
            <person name="Grossman A.R."/>
            <person name="Prochnik S.E."/>
        </authorList>
    </citation>
    <scope>NUCLEOTIDE SEQUENCE [LARGE SCALE GENOMIC DNA]</scope>
    <source>
        <strain evidence="9">4086291</strain>
    </source>
</reference>
<evidence type="ECO:0000313" key="10">
    <source>
        <dbReference type="Proteomes" id="UP000218209"/>
    </source>
</evidence>
<evidence type="ECO:0000256" key="3">
    <source>
        <dbReference type="ARBA" id="ARBA00022723"/>
    </source>
</evidence>
<dbReference type="Proteomes" id="UP000218209">
    <property type="component" value="Unassembled WGS sequence"/>
</dbReference>